<evidence type="ECO:0000256" key="1">
    <source>
        <dbReference type="SAM" id="Phobius"/>
    </source>
</evidence>
<keyword evidence="1" id="KW-1133">Transmembrane helix</keyword>
<keyword evidence="3" id="KW-1185">Reference proteome</keyword>
<dbReference type="AlphaFoldDB" id="A0A7V8V3A0"/>
<proteinExistence type="predicted"/>
<keyword evidence="1" id="KW-0812">Transmembrane</keyword>
<protein>
    <submittedName>
        <fullName evidence="2">Uncharacterized protein</fullName>
    </submittedName>
</protein>
<keyword evidence="1" id="KW-0472">Membrane</keyword>
<dbReference type="EMBL" id="JABRWO010000003">
    <property type="protein sequence ID" value="MBA2114091.1"/>
    <property type="molecule type" value="Genomic_DNA"/>
</dbReference>
<accession>A0A7V8V3A0</accession>
<feature type="transmembrane region" description="Helical" evidence="1">
    <location>
        <begin position="15"/>
        <end position="48"/>
    </location>
</feature>
<evidence type="ECO:0000313" key="2">
    <source>
        <dbReference type="EMBL" id="MBA2114091.1"/>
    </source>
</evidence>
<dbReference type="RefSeq" id="WP_207395578.1">
    <property type="nucleotide sequence ID" value="NZ_JABRWO010000003.1"/>
</dbReference>
<reference evidence="2 3" key="1">
    <citation type="submission" date="2020-05" db="EMBL/GenBank/DDBJ databases">
        <title>Bremerella alba sp. nov., a novel planctomycete isolated from the surface of the macroalga Fucus spiralis.</title>
        <authorList>
            <person name="Godinho O."/>
            <person name="Botelho R."/>
            <person name="Albuquerque L."/>
            <person name="Wiegand S."/>
            <person name="Da Costa M.S."/>
            <person name="Lobo-Da-Cunha A."/>
            <person name="Jogler C."/>
            <person name="Lage O.M."/>
        </authorList>
    </citation>
    <scope>NUCLEOTIDE SEQUENCE [LARGE SCALE GENOMIC DNA]</scope>
    <source>
        <strain evidence="2 3">FF15</strain>
    </source>
</reference>
<evidence type="ECO:0000313" key="3">
    <source>
        <dbReference type="Proteomes" id="UP000551616"/>
    </source>
</evidence>
<organism evidence="2 3">
    <name type="scientific">Bremerella alba</name>
    <dbReference type="NCBI Taxonomy" id="980252"/>
    <lineage>
        <taxon>Bacteria</taxon>
        <taxon>Pseudomonadati</taxon>
        <taxon>Planctomycetota</taxon>
        <taxon>Planctomycetia</taxon>
        <taxon>Pirellulales</taxon>
        <taxon>Pirellulaceae</taxon>
        <taxon>Bremerella</taxon>
    </lineage>
</organism>
<gene>
    <name evidence="2" type="ORF">HOV93_12470</name>
</gene>
<name>A0A7V8V3A0_9BACT</name>
<sequence length="146" mass="16453">MSRERTPEWVCQLRFYVICIPVGIIAAIALLPFAVPMLLGFGLTLVIFWNFTRLFTNAVVRVADPETYKAMRDRGVDPFVASLGAPLNFDSEEVRLRGLTHNASCPACADLLWINPGLTLTCPGCGACWHNDQWWKWNGSQWILIQ</sequence>
<comment type="caution">
    <text evidence="2">The sequence shown here is derived from an EMBL/GenBank/DDBJ whole genome shotgun (WGS) entry which is preliminary data.</text>
</comment>
<dbReference type="Proteomes" id="UP000551616">
    <property type="component" value="Unassembled WGS sequence"/>
</dbReference>